<evidence type="ECO:0000313" key="9">
    <source>
        <dbReference type="Proteomes" id="UP000762676"/>
    </source>
</evidence>
<dbReference type="InterPro" id="IPR001128">
    <property type="entry name" value="Cyt_P450"/>
</dbReference>
<gene>
    <name evidence="8" type="ORF">ElyMa_003303100</name>
</gene>
<evidence type="ECO:0000256" key="3">
    <source>
        <dbReference type="ARBA" id="ARBA00022723"/>
    </source>
</evidence>
<keyword evidence="2" id="KW-0349">Heme</keyword>
<dbReference type="InterPro" id="IPR036396">
    <property type="entry name" value="Cyt_P450_sf"/>
</dbReference>
<dbReference type="AlphaFoldDB" id="A0AAV4JC89"/>
<keyword evidence="4" id="KW-0560">Oxidoreductase</keyword>
<keyword evidence="6" id="KW-0503">Monooxygenase</keyword>
<dbReference type="EMBL" id="BMAT01006783">
    <property type="protein sequence ID" value="GFS19966.1"/>
    <property type="molecule type" value="Genomic_DNA"/>
</dbReference>
<keyword evidence="7" id="KW-0472">Membrane</keyword>
<keyword evidence="9" id="KW-1185">Reference proteome</keyword>
<dbReference type="GO" id="GO:0020037">
    <property type="term" value="F:heme binding"/>
    <property type="evidence" value="ECO:0007669"/>
    <property type="project" value="InterPro"/>
</dbReference>
<proteinExistence type="inferred from homology"/>
<accession>A0AAV4JC89</accession>
<name>A0AAV4JC89_9GAST</name>
<dbReference type="GO" id="GO:0005506">
    <property type="term" value="F:iron ion binding"/>
    <property type="evidence" value="ECO:0007669"/>
    <property type="project" value="InterPro"/>
</dbReference>
<evidence type="ECO:0000256" key="7">
    <source>
        <dbReference type="SAM" id="Phobius"/>
    </source>
</evidence>
<dbReference type="GO" id="GO:0004497">
    <property type="term" value="F:monooxygenase activity"/>
    <property type="evidence" value="ECO:0007669"/>
    <property type="project" value="UniProtKB-KW"/>
</dbReference>
<dbReference type="GO" id="GO:0016705">
    <property type="term" value="F:oxidoreductase activity, acting on paired donors, with incorporation or reduction of molecular oxygen"/>
    <property type="evidence" value="ECO:0007669"/>
    <property type="project" value="InterPro"/>
</dbReference>
<evidence type="ECO:0000256" key="2">
    <source>
        <dbReference type="ARBA" id="ARBA00022617"/>
    </source>
</evidence>
<keyword evidence="3" id="KW-0479">Metal-binding</keyword>
<dbReference type="PRINTS" id="PR00385">
    <property type="entry name" value="P450"/>
</dbReference>
<feature type="transmembrane region" description="Helical" evidence="7">
    <location>
        <begin position="6"/>
        <end position="25"/>
    </location>
</feature>
<dbReference type="Gene3D" id="1.10.630.10">
    <property type="entry name" value="Cytochrome P450"/>
    <property type="match status" value="2"/>
</dbReference>
<keyword evidence="7" id="KW-1133">Transmembrane helix</keyword>
<comment type="similarity">
    <text evidence="1">Belongs to the cytochrome P450 family.</text>
</comment>
<evidence type="ECO:0000256" key="5">
    <source>
        <dbReference type="ARBA" id="ARBA00023004"/>
    </source>
</evidence>
<evidence type="ECO:0000313" key="8">
    <source>
        <dbReference type="EMBL" id="GFS19966.1"/>
    </source>
</evidence>
<sequence length="379" mass="43335">MAEQLSVTTKVIVAVIVIVVVTRWITRKRYKLPPGPRSLPLLGNILDFKGASVVDKFDEWTKTYGPVVTCYLGPKRLIIVNDFDVMYEVFTRKGSDFSTKLSTYSIELVTDGFKSIFGAPYGDMLNYQRKITSRAIRQYLTGDQLEQRVYETLQPIIENMKQESAAFNPHRYLSLAGVDTSRHTLDWLFLVLVAYPDVQKKMQEEIDRVVGDAVPGKEHRSKLVYNEAVLMETMRLYYVAPFAVPRVVQRDTTVGGYEIPAKSLLLTNNLTMMRDPKFWPEPFEFRPERFISSNEDGTEIKLASYRHEGWAPFQIGHRNCIGESLAKLELVYVITGLLQKLTFSFARMEDGETPCFDYGTSGFATMTPKPYYVKVTSRS</sequence>
<dbReference type="Pfam" id="PF00067">
    <property type="entry name" value="p450"/>
    <property type="match status" value="2"/>
</dbReference>
<keyword evidence="7" id="KW-0812">Transmembrane</keyword>
<keyword evidence="5" id="KW-0408">Iron</keyword>
<dbReference type="Proteomes" id="UP000762676">
    <property type="component" value="Unassembled WGS sequence"/>
</dbReference>
<dbReference type="SUPFAM" id="SSF48264">
    <property type="entry name" value="Cytochrome P450"/>
    <property type="match status" value="1"/>
</dbReference>
<evidence type="ECO:0000256" key="1">
    <source>
        <dbReference type="ARBA" id="ARBA00010617"/>
    </source>
</evidence>
<dbReference type="PANTHER" id="PTHR24289">
    <property type="entry name" value="STEROID 17-ALPHA-HYDROXYLASE/17,20 LYASE"/>
    <property type="match status" value="1"/>
</dbReference>
<comment type="caution">
    <text evidence="8">The sequence shown here is derived from an EMBL/GenBank/DDBJ whole genome shotgun (WGS) entry which is preliminary data.</text>
</comment>
<evidence type="ECO:0000256" key="4">
    <source>
        <dbReference type="ARBA" id="ARBA00023002"/>
    </source>
</evidence>
<organism evidence="8 9">
    <name type="scientific">Elysia marginata</name>
    <dbReference type="NCBI Taxonomy" id="1093978"/>
    <lineage>
        <taxon>Eukaryota</taxon>
        <taxon>Metazoa</taxon>
        <taxon>Spiralia</taxon>
        <taxon>Lophotrochozoa</taxon>
        <taxon>Mollusca</taxon>
        <taxon>Gastropoda</taxon>
        <taxon>Heterobranchia</taxon>
        <taxon>Euthyneura</taxon>
        <taxon>Panpulmonata</taxon>
        <taxon>Sacoglossa</taxon>
        <taxon>Placobranchoidea</taxon>
        <taxon>Plakobranchidae</taxon>
        <taxon>Elysia</taxon>
    </lineage>
</organism>
<protein>
    <submittedName>
        <fullName evidence="8">Cytochrome P450 2U1-like</fullName>
    </submittedName>
</protein>
<evidence type="ECO:0000256" key="6">
    <source>
        <dbReference type="ARBA" id="ARBA00023033"/>
    </source>
</evidence>
<reference evidence="8 9" key="1">
    <citation type="journal article" date="2021" name="Elife">
        <title>Chloroplast acquisition without the gene transfer in kleptoplastic sea slugs, Plakobranchus ocellatus.</title>
        <authorList>
            <person name="Maeda T."/>
            <person name="Takahashi S."/>
            <person name="Yoshida T."/>
            <person name="Shimamura S."/>
            <person name="Takaki Y."/>
            <person name="Nagai Y."/>
            <person name="Toyoda A."/>
            <person name="Suzuki Y."/>
            <person name="Arimoto A."/>
            <person name="Ishii H."/>
            <person name="Satoh N."/>
            <person name="Nishiyama T."/>
            <person name="Hasebe M."/>
            <person name="Maruyama T."/>
            <person name="Minagawa J."/>
            <person name="Obokata J."/>
            <person name="Shigenobu S."/>
        </authorList>
    </citation>
    <scope>NUCLEOTIDE SEQUENCE [LARGE SCALE GENOMIC DNA]</scope>
</reference>
<dbReference type="PANTHER" id="PTHR24289:SF1">
    <property type="entry name" value="STEROID 17-ALPHA-HYDROXYLASE_17,20 LYASE"/>
    <property type="match status" value="1"/>
</dbReference>